<evidence type="ECO:0000313" key="5">
    <source>
        <dbReference type="EMBL" id="SFE52974.1"/>
    </source>
</evidence>
<gene>
    <name evidence="5" type="ORF">SAMN02745121_04556</name>
</gene>
<dbReference type="STRING" id="54.SAMN02745121_04556"/>
<keyword evidence="2" id="KW-0238">DNA-binding</keyword>
<reference evidence="6" key="1">
    <citation type="submission" date="2016-10" db="EMBL/GenBank/DDBJ databases">
        <authorList>
            <person name="Varghese N."/>
            <person name="Submissions S."/>
        </authorList>
    </citation>
    <scope>NUCLEOTIDE SEQUENCE [LARGE SCALE GENOMIC DNA]</scope>
    <source>
        <strain evidence="6">ATCC 25963</strain>
    </source>
</reference>
<keyword evidence="3" id="KW-0804">Transcription</keyword>
<dbReference type="InterPro" id="IPR036390">
    <property type="entry name" value="WH_DNA-bd_sf"/>
</dbReference>
<dbReference type="PANTHER" id="PTHR33204">
    <property type="entry name" value="TRANSCRIPTIONAL REGULATOR, MARR FAMILY"/>
    <property type="match status" value="1"/>
</dbReference>
<dbReference type="GO" id="GO:0003677">
    <property type="term" value="F:DNA binding"/>
    <property type="evidence" value="ECO:0007669"/>
    <property type="project" value="UniProtKB-KW"/>
</dbReference>
<sequence length="217" mass="23618">MRPVTERRGYHQFCGVSRALDIVGERWTLLLVRDLLLGGRRFSDLLAALPGLTPNLLSRRLKEMQAHGLVAQRRLPPPHAATLYELTPLGRELEPVVFALGRFGARWLGAPTADDRTDPRWAMVSLKRRYVGSDRPRCAELRVDGLSFTVRTGGPAAELVDGAPTAAELVLAGPLRSFAAWIVQGASARALVSEGALVREGPAQALTDLARAFGLRP</sequence>
<keyword evidence="1" id="KW-0805">Transcription regulation</keyword>
<dbReference type="InterPro" id="IPR002577">
    <property type="entry name" value="HTH_HxlR"/>
</dbReference>
<dbReference type="AlphaFoldDB" id="A0A1I2B9Y5"/>
<protein>
    <submittedName>
        <fullName evidence="5">Transcriptional regulator, HxlR family</fullName>
    </submittedName>
</protein>
<evidence type="ECO:0000256" key="3">
    <source>
        <dbReference type="ARBA" id="ARBA00023163"/>
    </source>
</evidence>
<keyword evidence="6" id="KW-1185">Reference proteome</keyword>
<dbReference type="SUPFAM" id="SSF46785">
    <property type="entry name" value="Winged helix' DNA-binding domain"/>
    <property type="match status" value="1"/>
</dbReference>
<dbReference type="InterPro" id="IPR036388">
    <property type="entry name" value="WH-like_DNA-bd_sf"/>
</dbReference>
<evidence type="ECO:0000259" key="4">
    <source>
        <dbReference type="PROSITE" id="PS51118"/>
    </source>
</evidence>
<name>A0A1I2B9Y5_9BACT</name>
<dbReference type="OrthoDB" id="9807069at2"/>
<dbReference type="EMBL" id="FOMX01000015">
    <property type="protein sequence ID" value="SFE52974.1"/>
    <property type="molecule type" value="Genomic_DNA"/>
</dbReference>
<evidence type="ECO:0000313" key="6">
    <source>
        <dbReference type="Proteomes" id="UP000199400"/>
    </source>
</evidence>
<dbReference type="PROSITE" id="PS51118">
    <property type="entry name" value="HTH_HXLR"/>
    <property type="match status" value="1"/>
</dbReference>
<organism evidence="5 6">
    <name type="scientific">Nannocystis exedens</name>
    <dbReference type="NCBI Taxonomy" id="54"/>
    <lineage>
        <taxon>Bacteria</taxon>
        <taxon>Pseudomonadati</taxon>
        <taxon>Myxococcota</taxon>
        <taxon>Polyangia</taxon>
        <taxon>Nannocystales</taxon>
        <taxon>Nannocystaceae</taxon>
        <taxon>Nannocystis</taxon>
    </lineage>
</organism>
<evidence type="ECO:0000256" key="2">
    <source>
        <dbReference type="ARBA" id="ARBA00023125"/>
    </source>
</evidence>
<dbReference type="Gene3D" id="1.10.10.10">
    <property type="entry name" value="Winged helix-like DNA-binding domain superfamily/Winged helix DNA-binding domain"/>
    <property type="match status" value="1"/>
</dbReference>
<dbReference type="Proteomes" id="UP000199400">
    <property type="component" value="Unassembled WGS sequence"/>
</dbReference>
<accession>A0A1I2B9Y5</accession>
<evidence type="ECO:0000256" key="1">
    <source>
        <dbReference type="ARBA" id="ARBA00023015"/>
    </source>
</evidence>
<proteinExistence type="predicted"/>
<dbReference type="Pfam" id="PF01638">
    <property type="entry name" value="HxlR"/>
    <property type="match status" value="1"/>
</dbReference>
<dbReference type="PANTHER" id="PTHR33204:SF18">
    <property type="entry name" value="TRANSCRIPTIONAL REGULATORY PROTEIN"/>
    <property type="match status" value="1"/>
</dbReference>
<feature type="domain" description="HTH hxlR-type" evidence="4">
    <location>
        <begin position="14"/>
        <end position="112"/>
    </location>
</feature>